<dbReference type="InterPro" id="IPR050425">
    <property type="entry name" value="NAD(P)_dehydrat-like"/>
</dbReference>
<keyword evidence="1" id="KW-0560">Oxidoreductase</keyword>
<dbReference type="PANTHER" id="PTHR10366:SF696">
    <property type="entry name" value="OS07G0601900 PROTEIN"/>
    <property type="match status" value="1"/>
</dbReference>
<feature type="domain" description="NAD-dependent epimerase/dehydratase" evidence="2">
    <location>
        <begin position="9"/>
        <end position="162"/>
    </location>
</feature>
<reference evidence="4" key="2">
    <citation type="journal article" date="2017" name="Nat. Plants">
        <title>The Aegilops tauschii genome reveals multiple impacts of transposons.</title>
        <authorList>
            <person name="Zhao G."/>
            <person name="Zou C."/>
            <person name="Li K."/>
            <person name="Wang K."/>
            <person name="Li T."/>
            <person name="Gao L."/>
            <person name="Zhang X."/>
            <person name="Wang H."/>
            <person name="Yang Z."/>
            <person name="Liu X."/>
            <person name="Jiang W."/>
            <person name="Mao L."/>
            <person name="Kong X."/>
            <person name="Jiao Y."/>
            <person name="Jia J."/>
        </authorList>
    </citation>
    <scope>NUCLEOTIDE SEQUENCE [LARGE SCALE GENOMIC DNA]</scope>
    <source>
        <strain evidence="4">cv. AL8/78</strain>
    </source>
</reference>
<dbReference type="InterPro" id="IPR036291">
    <property type="entry name" value="NAD(P)-bd_dom_sf"/>
</dbReference>
<protein>
    <recommendedName>
        <fullName evidence="2">NAD-dependent epimerase/dehydratase domain-containing protein</fullName>
    </recommendedName>
</protein>
<dbReference type="Pfam" id="PF01370">
    <property type="entry name" value="Epimerase"/>
    <property type="match status" value="1"/>
</dbReference>
<dbReference type="InterPro" id="IPR001509">
    <property type="entry name" value="Epimerase_deHydtase"/>
</dbReference>
<dbReference type="GO" id="GO:0016616">
    <property type="term" value="F:oxidoreductase activity, acting on the CH-OH group of donors, NAD or NADP as acceptor"/>
    <property type="evidence" value="ECO:0007669"/>
    <property type="project" value="TreeGrafter"/>
</dbReference>
<dbReference type="Gramene" id="AET2Gv20370000.3">
    <property type="protein sequence ID" value="AET2Gv20370000.3"/>
    <property type="gene ID" value="AET2Gv20370000"/>
</dbReference>
<dbReference type="PANTHER" id="PTHR10366">
    <property type="entry name" value="NAD DEPENDENT EPIMERASE/DEHYDRATASE"/>
    <property type="match status" value="1"/>
</dbReference>
<evidence type="ECO:0000259" key="2">
    <source>
        <dbReference type="Pfam" id="PF01370"/>
    </source>
</evidence>
<dbReference type="EnsemblPlants" id="AET2Gv20370000.3">
    <property type="protein sequence ID" value="AET2Gv20370000.3"/>
    <property type="gene ID" value="AET2Gv20370000"/>
</dbReference>
<reference evidence="4" key="1">
    <citation type="journal article" date="2014" name="Science">
        <title>Ancient hybridizations among the ancestral genomes of bread wheat.</title>
        <authorList>
            <consortium name="International Wheat Genome Sequencing Consortium,"/>
            <person name="Marcussen T."/>
            <person name="Sandve S.R."/>
            <person name="Heier L."/>
            <person name="Spannagl M."/>
            <person name="Pfeifer M."/>
            <person name="Jakobsen K.S."/>
            <person name="Wulff B.B."/>
            <person name="Steuernagel B."/>
            <person name="Mayer K.F."/>
            <person name="Olsen O.A."/>
        </authorList>
    </citation>
    <scope>NUCLEOTIDE SEQUENCE [LARGE SCALE GENOMIC DNA]</scope>
    <source>
        <strain evidence="4">cv. AL8/78</strain>
    </source>
</reference>
<sequence>LVVRKMSRVCVTGAAGYIAAWLVRKLLQRGCVVHATLRSLRDEKKTGLLKSLPGAAERLVLFEADIYDAATFEPAIQGCEFVFLVATPLLHDTSSTKYKNITEAVVDATRIILQQCERSKTVRRVIHTASVTAASPLKEDGDGYKDAMNESCWSPLHLSYGYSNVHLDVSHIYTYIFATVG</sequence>
<reference evidence="3" key="3">
    <citation type="journal article" date="2017" name="Nature">
        <title>Genome sequence of the progenitor of the wheat D genome Aegilops tauschii.</title>
        <authorList>
            <person name="Luo M.C."/>
            <person name="Gu Y.Q."/>
            <person name="Puiu D."/>
            <person name="Wang H."/>
            <person name="Twardziok S.O."/>
            <person name="Deal K.R."/>
            <person name="Huo N."/>
            <person name="Zhu T."/>
            <person name="Wang L."/>
            <person name="Wang Y."/>
            <person name="McGuire P.E."/>
            <person name="Liu S."/>
            <person name="Long H."/>
            <person name="Ramasamy R.K."/>
            <person name="Rodriguez J.C."/>
            <person name="Van S.L."/>
            <person name="Yuan L."/>
            <person name="Wang Z."/>
            <person name="Xia Z."/>
            <person name="Xiao L."/>
            <person name="Anderson O.D."/>
            <person name="Ouyang S."/>
            <person name="Liang Y."/>
            <person name="Zimin A.V."/>
            <person name="Pertea G."/>
            <person name="Qi P."/>
            <person name="Bennetzen J.L."/>
            <person name="Dai X."/>
            <person name="Dawson M.W."/>
            <person name="Muller H.G."/>
            <person name="Kugler K."/>
            <person name="Rivarola-Duarte L."/>
            <person name="Spannagl M."/>
            <person name="Mayer K.F.X."/>
            <person name="Lu F.H."/>
            <person name="Bevan M.W."/>
            <person name="Leroy P."/>
            <person name="Li P."/>
            <person name="You F.M."/>
            <person name="Sun Q."/>
            <person name="Liu Z."/>
            <person name="Lyons E."/>
            <person name="Wicker T."/>
            <person name="Salzberg S.L."/>
            <person name="Devos K.M."/>
            <person name="Dvorak J."/>
        </authorList>
    </citation>
    <scope>NUCLEOTIDE SEQUENCE [LARGE SCALE GENOMIC DNA]</scope>
    <source>
        <strain evidence="3">cv. AL8/78</strain>
    </source>
</reference>
<organism evidence="3 4">
    <name type="scientific">Aegilops tauschii subsp. strangulata</name>
    <name type="common">Goatgrass</name>
    <dbReference type="NCBI Taxonomy" id="200361"/>
    <lineage>
        <taxon>Eukaryota</taxon>
        <taxon>Viridiplantae</taxon>
        <taxon>Streptophyta</taxon>
        <taxon>Embryophyta</taxon>
        <taxon>Tracheophyta</taxon>
        <taxon>Spermatophyta</taxon>
        <taxon>Magnoliopsida</taxon>
        <taxon>Liliopsida</taxon>
        <taxon>Poales</taxon>
        <taxon>Poaceae</taxon>
        <taxon>BOP clade</taxon>
        <taxon>Pooideae</taxon>
        <taxon>Triticodae</taxon>
        <taxon>Triticeae</taxon>
        <taxon>Triticinae</taxon>
        <taxon>Aegilops</taxon>
    </lineage>
</organism>
<accession>A0A453B5Q6</accession>
<dbReference type="Proteomes" id="UP000015105">
    <property type="component" value="Chromosome 2D"/>
</dbReference>
<keyword evidence="4" id="KW-1185">Reference proteome</keyword>
<reference evidence="3" key="4">
    <citation type="submission" date="2019-03" db="UniProtKB">
        <authorList>
            <consortium name="EnsemblPlants"/>
        </authorList>
    </citation>
    <scope>IDENTIFICATION</scope>
</reference>
<proteinExistence type="predicted"/>
<dbReference type="Gene3D" id="3.40.50.720">
    <property type="entry name" value="NAD(P)-binding Rossmann-like Domain"/>
    <property type="match status" value="1"/>
</dbReference>
<evidence type="ECO:0000313" key="3">
    <source>
        <dbReference type="EnsemblPlants" id="AET2Gv20370000.3"/>
    </source>
</evidence>
<evidence type="ECO:0000256" key="1">
    <source>
        <dbReference type="ARBA" id="ARBA00023002"/>
    </source>
</evidence>
<evidence type="ECO:0000313" key="4">
    <source>
        <dbReference type="Proteomes" id="UP000015105"/>
    </source>
</evidence>
<dbReference type="AlphaFoldDB" id="A0A453B5Q6"/>
<reference evidence="3" key="5">
    <citation type="journal article" date="2021" name="G3 (Bethesda)">
        <title>Aegilops tauschii genome assembly Aet v5.0 features greater sequence contiguity and improved annotation.</title>
        <authorList>
            <person name="Wang L."/>
            <person name="Zhu T."/>
            <person name="Rodriguez J.C."/>
            <person name="Deal K.R."/>
            <person name="Dubcovsky J."/>
            <person name="McGuire P.E."/>
            <person name="Lux T."/>
            <person name="Spannagl M."/>
            <person name="Mayer K.F.X."/>
            <person name="Baldrich P."/>
            <person name="Meyers B.C."/>
            <person name="Huo N."/>
            <person name="Gu Y.Q."/>
            <person name="Zhou H."/>
            <person name="Devos K.M."/>
            <person name="Bennetzen J.L."/>
            <person name="Unver T."/>
            <person name="Budak H."/>
            <person name="Gulick P.J."/>
            <person name="Galiba G."/>
            <person name="Kalapos B."/>
            <person name="Nelson D.R."/>
            <person name="Li P."/>
            <person name="You F.M."/>
            <person name="Luo M.C."/>
            <person name="Dvorak J."/>
        </authorList>
    </citation>
    <scope>NUCLEOTIDE SEQUENCE [LARGE SCALE GENOMIC DNA]</scope>
    <source>
        <strain evidence="3">cv. AL8/78</strain>
    </source>
</reference>
<dbReference type="SUPFAM" id="SSF51735">
    <property type="entry name" value="NAD(P)-binding Rossmann-fold domains"/>
    <property type="match status" value="1"/>
</dbReference>
<name>A0A453B5Q6_AEGTS</name>